<dbReference type="PANTHER" id="PTHR45527">
    <property type="entry name" value="NONRIBOSOMAL PEPTIDE SYNTHETASE"/>
    <property type="match status" value="1"/>
</dbReference>
<dbReference type="GO" id="GO:0031177">
    <property type="term" value="F:phosphopantetheine binding"/>
    <property type="evidence" value="ECO:0007669"/>
    <property type="project" value="TreeGrafter"/>
</dbReference>
<dbReference type="Proteomes" id="UP000442619">
    <property type="component" value="Unassembled WGS sequence"/>
</dbReference>
<name>A0A844FVX0_9FIRM</name>
<dbReference type="GO" id="GO:0044550">
    <property type="term" value="P:secondary metabolite biosynthetic process"/>
    <property type="evidence" value="ECO:0007669"/>
    <property type="project" value="TreeGrafter"/>
</dbReference>
<dbReference type="GO" id="GO:0005737">
    <property type="term" value="C:cytoplasm"/>
    <property type="evidence" value="ECO:0007669"/>
    <property type="project" value="TreeGrafter"/>
</dbReference>
<dbReference type="PROSITE" id="PS00455">
    <property type="entry name" value="AMP_BINDING"/>
    <property type="match status" value="1"/>
</dbReference>
<evidence type="ECO:0000313" key="3">
    <source>
        <dbReference type="Proteomes" id="UP000442619"/>
    </source>
</evidence>
<dbReference type="InterPro" id="IPR000873">
    <property type="entry name" value="AMP-dep_synth/lig_dom"/>
</dbReference>
<gene>
    <name evidence="2" type="ORF">FYJ79_08150</name>
</gene>
<keyword evidence="3" id="KW-1185">Reference proteome</keyword>
<dbReference type="GO" id="GO:0043041">
    <property type="term" value="P:amino acid activation for nonribosomal peptide biosynthetic process"/>
    <property type="evidence" value="ECO:0007669"/>
    <property type="project" value="TreeGrafter"/>
</dbReference>
<proteinExistence type="predicted"/>
<dbReference type="AlphaFoldDB" id="A0A844FVX0"/>
<protein>
    <submittedName>
        <fullName evidence="2">Amino acid adenylation domain-containing protein</fullName>
    </submittedName>
</protein>
<dbReference type="Pfam" id="PF00501">
    <property type="entry name" value="AMP-binding"/>
    <property type="match status" value="1"/>
</dbReference>
<feature type="domain" description="AMP-dependent synthetase/ligase" evidence="1">
    <location>
        <begin position="14"/>
        <end position="367"/>
    </location>
</feature>
<dbReference type="PANTHER" id="PTHR45527:SF1">
    <property type="entry name" value="FATTY ACID SYNTHASE"/>
    <property type="match status" value="1"/>
</dbReference>
<evidence type="ECO:0000313" key="2">
    <source>
        <dbReference type="EMBL" id="MST89542.1"/>
    </source>
</evidence>
<evidence type="ECO:0000259" key="1">
    <source>
        <dbReference type="Pfam" id="PF00501"/>
    </source>
</evidence>
<organism evidence="2 3">
    <name type="scientific">Sharpea porci</name>
    <dbReference type="NCBI Taxonomy" id="2652286"/>
    <lineage>
        <taxon>Bacteria</taxon>
        <taxon>Bacillati</taxon>
        <taxon>Bacillota</taxon>
        <taxon>Erysipelotrichia</taxon>
        <taxon>Erysipelotrichales</taxon>
        <taxon>Coprobacillaceae</taxon>
        <taxon>Sharpea</taxon>
    </lineage>
</organism>
<dbReference type="InterPro" id="IPR020845">
    <property type="entry name" value="AMP-binding_CS"/>
</dbReference>
<dbReference type="SUPFAM" id="SSF56801">
    <property type="entry name" value="Acetyl-CoA synthetase-like"/>
    <property type="match status" value="1"/>
</dbReference>
<dbReference type="Gene3D" id="3.40.50.12780">
    <property type="entry name" value="N-terminal domain of ligase-like"/>
    <property type="match status" value="1"/>
</dbReference>
<dbReference type="Gene3D" id="3.30.300.30">
    <property type="match status" value="1"/>
</dbReference>
<dbReference type="InterPro" id="IPR042099">
    <property type="entry name" value="ANL_N_sf"/>
</dbReference>
<sequence>MGEGRMKNILEMLEKSTALYPEHPALSTGEAYLSYQEVTRQARIIGSAVASQTSVRKPVIVYMDHSLDCIVAFLGIVYANDFYSFFNSELPDERLRIMADTLEADLVITDAHHKEEATALFTKENVVTFEELVAGEEDADLLSSIRNQTIDTDPLYLNFTSGSTGVPKGVLIGQRSVIDFIPIFDDLFHITHDDILANQAPFDFDVSVKDIYSTLNVGATLVLVPRAYFSQPAQLVDFLDEQKVTTMIWAVSALCLLSVYKALDYKVPAHVNKILFSGEVMPYKHLKNYMDHMPHTMFVNLYGPTEITCNCLYHIIDPQRDYSTYLPAGKPFPNERVFLLKDDKLVTKTNEPGEICVTGTALAIGYYRQPSSQFRQNPLADGYHEMMYCTGDLAYMNEQGEFVFRGRKDFQIKYLGHRIELEEIDHAILEDEHVTRSCSLFDQEKEKLITFYIGDIDKRSLKIALIDRLPRFMIPTKMIQVEDMPLNKNGKIDRKALMEVYKNANRRHR</sequence>
<dbReference type="EMBL" id="VUNM01000018">
    <property type="protein sequence ID" value="MST89542.1"/>
    <property type="molecule type" value="Genomic_DNA"/>
</dbReference>
<dbReference type="InterPro" id="IPR045851">
    <property type="entry name" value="AMP-bd_C_sf"/>
</dbReference>
<reference evidence="2 3" key="1">
    <citation type="submission" date="2019-08" db="EMBL/GenBank/DDBJ databases">
        <title>In-depth cultivation of the pig gut microbiome towards novel bacterial diversity and tailored functional studies.</title>
        <authorList>
            <person name="Wylensek D."/>
            <person name="Hitch T.C.A."/>
            <person name="Clavel T."/>
        </authorList>
    </citation>
    <scope>NUCLEOTIDE SEQUENCE [LARGE SCALE GENOMIC DNA]</scope>
    <source>
        <strain evidence="2 3">CA-Schmier-601-WT-3</strain>
    </source>
</reference>
<accession>A0A844FVX0</accession>
<comment type="caution">
    <text evidence="2">The sequence shown here is derived from an EMBL/GenBank/DDBJ whole genome shotgun (WGS) entry which is preliminary data.</text>
</comment>